<gene>
    <name evidence="1" type="ORF">HH304_02985</name>
</gene>
<reference evidence="1 2" key="1">
    <citation type="submission" date="2020-04" db="EMBL/GenBank/DDBJ databases">
        <title>Flammeovirgaceae bacterium KN852 isolated from deep sea.</title>
        <authorList>
            <person name="Zhang D.-C."/>
        </authorList>
    </citation>
    <scope>NUCLEOTIDE SEQUENCE [LARGE SCALE GENOMIC DNA]</scope>
    <source>
        <strain evidence="1 2">KN852</strain>
    </source>
</reference>
<keyword evidence="2" id="KW-1185">Reference proteome</keyword>
<dbReference type="EMBL" id="JABBNU010000002">
    <property type="protein sequence ID" value="NMM47348.1"/>
    <property type="molecule type" value="Genomic_DNA"/>
</dbReference>
<dbReference type="Proteomes" id="UP000559010">
    <property type="component" value="Unassembled WGS sequence"/>
</dbReference>
<organism evidence="1 2">
    <name type="scientific">Marinigracilibium pacificum</name>
    <dbReference type="NCBI Taxonomy" id="2729599"/>
    <lineage>
        <taxon>Bacteria</taxon>
        <taxon>Pseudomonadati</taxon>
        <taxon>Bacteroidota</taxon>
        <taxon>Cytophagia</taxon>
        <taxon>Cytophagales</taxon>
        <taxon>Flammeovirgaceae</taxon>
        <taxon>Marinigracilibium</taxon>
    </lineage>
</organism>
<name>A0A848IVZ7_9BACT</name>
<protein>
    <recommendedName>
        <fullName evidence="3">STAS/SEC14 domain-containing protein</fullName>
    </recommendedName>
</protein>
<accession>A0A848IVZ7</accession>
<evidence type="ECO:0008006" key="3">
    <source>
        <dbReference type="Google" id="ProtNLM"/>
    </source>
</evidence>
<evidence type="ECO:0000313" key="1">
    <source>
        <dbReference type="EMBL" id="NMM47348.1"/>
    </source>
</evidence>
<dbReference type="AlphaFoldDB" id="A0A848IVZ7"/>
<evidence type="ECO:0000313" key="2">
    <source>
        <dbReference type="Proteomes" id="UP000559010"/>
    </source>
</evidence>
<dbReference type="RefSeq" id="WP_169677976.1">
    <property type="nucleotide sequence ID" value="NZ_JABBNU010000002.1"/>
</dbReference>
<sequence length="137" mass="15686">MKIDDLITKENIVFEKKFVTGYYSSELKLFGIVWDGIFKTEDYIQTFDDILEFAKTNPAIGFYTDIRKQGVVSIEARKYFEKHVSPAAQKLGFKKTGVVTDSSPFKRYYLNTLIAMTGRPSKLCSNPEDAIAYLLED</sequence>
<comment type="caution">
    <text evidence="1">The sequence shown here is derived from an EMBL/GenBank/DDBJ whole genome shotgun (WGS) entry which is preliminary data.</text>
</comment>
<proteinExistence type="predicted"/>